<dbReference type="Proteomes" id="UP000814128">
    <property type="component" value="Unassembled WGS sequence"/>
</dbReference>
<keyword evidence="2" id="KW-1185">Reference proteome</keyword>
<proteinExistence type="predicted"/>
<evidence type="ECO:0000313" key="2">
    <source>
        <dbReference type="Proteomes" id="UP000814128"/>
    </source>
</evidence>
<name>A0ACB8QKH7_9AGAM</name>
<organism evidence="1 2">
    <name type="scientific">Vararia minispora EC-137</name>
    <dbReference type="NCBI Taxonomy" id="1314806"/>
    <lineage>
        <taxon>Eukaryota</taxon>
        <taxon>Fungi</taxon>
        <taxon>Dikarya</taxon>
        <taxon>Basidiomycota</taxon>
        <taxon>Agaricomycotina</taxon>
        <taxon>Agaricomycetes</taxon>
        <taxon>Russulales</taxon>
        <taxon>Lachnocladiaceae</taxon>
        <taxon>Vararia</taxon>
    </lineage>
</organism>
<comment type="caution">
    <text evidence="1">The sequence shown here is derived from an EMBL/GenBank/DDBJ whole genome shotgun (WGS) entry which is preliminary data.</text>
</comment>
<reference evidence="1" key="1">
    <citation type="submission" date="2021-02" db="EMBL/GenBank/DDBJ databases">
        <authorList>
            <consortium name="DOE Joint Genome Institute"/>
            <person name="Ahrendt S."/>
            <person name="Looney B.P."/>
            <person name="Miyauchi S."/>
            <person name="Morin E."/>
            <person name="Drula E."/>
            <person name="Courty P.E."/>
            <person name="Chicoki N."/>
            <person name="Fauchery L."/>
            <person name="Kohler A."/>
            <person name="Kuo A."/>
            <person name="Labutti K."/>
            <person name="Pangilinan J."/>
            <person name="Lipzen A."/>
            <person name="Riley R."/>
            <person name="Andreopoulos W."/>
            <person name="He G."/>
            <person name="Johnson J."/>
            <person name="Barry K.W."/>
            <person name="Grigoriev I.V."/>
            <person name="Nagy L."/>
            <person name="Hibbett D."/>
            <person name="Henrissat B."/>
            <person name="Matheny P.B."/>
            <person name="Labbe J."/>
            <person name="Martin F."/>
        </authorList>
    </citation>
    <scope>NUCLEOTIDE SEQUENCE</scope>
    <source>
        <strain evidence="1">EC-137</strain>
    </source>
</reference>
<accession>A0ACB8QKH7</accession>
<evidence type="ECO:0000313" key="1">
    <source>
        <dbReference type="EMBL" id="KAI0031836.1"/>
    </source>
</evidence>
<dbReference type="EMBL" id="MU273566">
    <property type="protein sequence ID" value="KAI0031836.1"/>
    <property type="molecule type" value="Genomic_DNA"/>
</dbReference>
<reference evidence="1" key="2">
    <citation type="journal article" date="2022" name="New Phytol.">
        <title>Evolutionary transition to the ectomycorrhizal habit in the genomes of a hyperdiverse lineage of mushroom-forming fungi.</title>
        <authorList>
            <person name="Looney B."/>
            <person name="Miyauchi S."/>
            <person name="Morin E."/>
            <person name="Drula E."/>
            <person name="Courty P.E."/>
            <person name="Kohler A."/>
            <person name="Kuo A."/>
            <person name="LaButti K."/>
            <person name="Pangilinan J."/>
            <person name="Lipzen A."/>
            <person name="Riley R."/>
            <person name="Andreopoulos W."/>
            <person name="He G."/>
            <person name="Johnson J."/>
            <person name="Nolan M."/>
            <person name="Tritt A."/>
            <person name="Barry K.W."/>
            <person name="Grigoriev I.V."/>
            <person name="Nagy L.G."/>
            <person name="Hibbett D."/>
            <person name="Henrissat B."/>
            <person name="Matheny P.B."/>
            <person name="Labbe J."/>
            <person name="Martin F.M."/>
        </authorList>
    </citation>
    <scope>NUCLEOTIDE SEQUENCE</scope>
    <source>
        <strain evidence="1">EC-137</strain>
    </source>
</reference>
<sequence length="776" mass="85426">MPVPSLPPSRLDPFLEHKLTYNVALTFWKAVVSFFFREIRPRGAYHIPRTGPVIFFLDPLLLGIQVHNETRRKVHFLAAAKSMARPEVGYFIKMMGSIPVFRAADYAKPGTGKVYLSPDDPCLVLGDGTKFKSEFSPRDQIMLPKSVGSALAEVVDVVSDTELRIKKEFGGESGKTTNRIREKLAELAKDSVPGLDYKALPHVDQAEMYKTVYKELREGGCLGIFPEGGSHDRTDLLPLKAGVSIMALGAMANDPTCNVRIVPVGLSYFHPHLFRSRAVVEFGSAMDVPVELVEMFKEGGNKKREAVAKLLDLIYDSLKTVTIRAPDYETLMVCQAARRLYKSPGQNLSLGQVVELNKRFLQGYTHFKGEPRVAALKGKVLKYNRLVRDLGLRDHQVPNARKANWKTLSLLLYRLGLLSVWSIFALPGVILNAPIILAASILSRQKAKEALAASVVKVEGRDVMATWKVLVSLGLGPVLYSFYAVIATFIAVKARAPLRWVIWTPVLTMIALPILGYSALKFGEAGMDVLKSLRPLVVSLVPGQQPSLERVKQMRQELANELIEVINEFAPKLYKDFDQWRILVPTAQVPPSGAPTAGGLFGPTSGTNLVDGQADLLQHPMTWLDETLFGWTRSARRGTSAWAGSHSHDTSRAPTPDASDDEDAGDYEHVLGIVRSDGGLREPTSRSRGGSYADLQRLRGAHGLKPLAYASGVDGGAGGENGDAVEHRRARRESLTDRVSVERLSELEPKEDFKECTKIVNEEIARRKESESAGSG</sequence>
<protein>
    <submittedName>
        <fullName evidence="1">Glycerol-3-phosphate O-acyltransferase</fullName>
    </submittedName>
</protein>
<gene>
    <name evidence="1" type="ORF">K488DRAFT_78857</name>
</gene>